<name>S4NFW8_9LACO</name>
<proteinExistence type="predicted"/>
<feature type="transmembrane region" description="Helical" evidence="1">
    <location>
        <begin position="15"/>
        <end position="37"/>
    </location>
</feature>
<protein>
    <submittedName>
        <fullName evidence="2">Uncharacterized protein</fullName>
    </submittedName>
</protein>
<evidence type="ECO:0000313" key="3">
    <source>
        <dbReference type="Proteomes" id="UP000016361"/>
    </source>
</evidence>
<reference evidence="3" key="1">
    <citation type="journal article" date="2013" name="Genome Announc.">
        <title>Draft Genome Sequence of D-Branched-Chain Amino Acid Producer Lactobacillus otakiensis JCM 15040T, Isolated from a Traditional Japanese Pickle.</title>
        <authorList>
            <person name="Doi K."/>
            <person name="Mori K."/>
            <person name="Mutaguchi Y."/>
            <person name="Tashiro K."/>
            <person name="Fujino Y."/>
            <person name="Ohmori T."/>
            <person name="Kuhara S."/>
            <person name="Ohshima T."/>
        </authorList>
    </citation>
    <scope>NUCLEOTIDE SEQUENCE [LARGE SCALE GENOMIC DNA]</scope>
    <source>
        <strain evidence="3">JCM 15040</strain>
    </source>
</reference>
<sequence>MRTNWDGTSFGFVNWYAMATTSLSVVRFGLVFFCYFVETCSDATDTAI</sequence>
<keyword evidence="1" id="KW-1133">Transmembrane helix</keyword>
<evidence type="ECO:0000313" key="2">
    <source>
        <dbReference type="EMBL" id="GAD16107.1"/>
    </source>
</evidence>
<accession>S4NFW8</accession>
<keyword evidence="3" id="KW-1185">Reference proteome</keyword>
<keyword evidence="1" id="KW-0812">Transmembrane</keyword>
<dbReference type="AlphaFoldDB" id="S4NFW8"/>
<evidence type="ECO:0000256" key="1">
    <source>
        <dbReference type="SAM" id="Phobius"/>
    </source>
</evidence>
<dbReference type="EMBL" id="BASH01000002">
    <property type="protein sequence ID" value="GAD16107.1"/>
    <property type="molecule type" value="Genomic_DNA"/>
</dbReference>
<comment type="caution">
    <text evidence="2">The sequence shown here is derived from an EMBL/GenBank/DDBJ whole genome shotgun (WGS) entry which is preliminary data.</text>
</comment>
<gene>
    <name evidence="2" type="ORF">LOT_0645</name>
</gene>
<dbReference type="Proteomes" id="UP000016361">
    <property type="component" value="Unassembled WGS sequence"/>
</dbReference>
<organism evidence="2 3">
    <name type="scientific">Lentilactobacillus otakiensis DSM 19908 = JCM 15040</name>
    <dbReference type="NCBI Taxonomy" id="1423780"/>
    <lineage>
        <taxon>Bacteria</taxon>
        <taxon>Bacillati</taxon>
        <taxon>Bacillota</taxon>
        <taxon>Bacilli</taxon>
        <taxon>Lactobacillales</taxon>
        <taxon>Lactobacillaceae</taxon>
        <taxon>Lentilactobacillus</taxon>
    </lineage>
</organism>
<keyword evidence="1" id="KW-0472">Membrane</keyword>